<dbReference type="VEuPathDB" id="FungiDB:GVI51_K00495"/>
<evidence type="ECO:0000256" key="3">
    <source>
        <dbReference type="ARBA" id="ARBA00007486"/>
    </source>
</evidence>
<organism evidence="13 14">
    <name type="scientific">Candida glabrata</name>
    <name type="common">Yeast</name>
    <name type="synonym">Torulopsis glabrata</name>
    <dbReference type="NCBI Taxonomy" id="5478"/>
    <lineage>
        <taxon>Eukaryota</taxon>
        <taxon>Fungi</taxon>
        <taxon>Dikarya</taxon>
        <taxon>Ascomycota</taxon>
        <taxon>Saccharomycotina</taxon>
        <taxon>Saccharomycetes</taxon>
        <taxon>Saccharomycetales</taxon>
        <taxon>Saccharomycetaceae</taxon>
        <taxon>Nakaseomyces</taxon>
    </lineage>
</organism>
<keyword evidence="11" id="KW-0472">Membrane</keyword>
<evidence type="ECO:0000256" key="1">
    <source>
        <dbReference type="ARBA" id="ARBA00002205"/>
    </source>
</evidence>
<comment type="similarity">
    <text evidence="3">Belongs to the SOP4 family.</text>
</comment>
<evidence type="ECO:0000256" key="11">
    <source>
        <dbReference type="ARBA" id="ARBA00023136"/>
    </source>
</evidence>
<dbReference type="OMA" id="PYITVEL"/>
<evidence type="ECO:0000256" key="9">
    <source>
        <dbReference type="ARBA" id="ARBA00022927"/>
    </source>
</evidence>
<evidence type="ECO:0000256" key="5">
    <source>
        <dbReference type="ARBA" id="ARBA00022448"/>
    </source>
</evidence>
<comment type="caution">
    <text evidence="13">The sequence shown here is derived from an EMBL/GenBank/DDBJ whole genome shotgun (WGS) entry which is preliminary data.</text>
</comment>
<dbReference type="AlphaFoldDB" id="A0A0W0DCJ0"/>
<evidence type="ECO:0000313" key="14">
    <source>
        <dbReference type="Proteomes" id="UP000054886"/>
    </source>
</evidence>
<name>A0A0W0DCJ0_CANGB</name>
<evidence type="ECO:0000256" key="6">
    <source>
        <dbReference type="ARBA" id="ARBA00022692"/>
    </source>
</evidence>
<accession>A0A0W0DCJ0</accession>
<dbReference type="Proteomes" id="UP000054886">
    <property type="component" value="Unassembled WGS sequence"/>
</dbReference>
<keyword evidence="12" id="KW-0325">Glycoprotein</keyword>
<dbReference type="VEuPathDB" id="FungiDB:CAGL0K00649g"/>
<evidence type="ECO:0000256" key="12">
    <source>
        <dbReference type="ARBA" id="ARBA00023180"/>
    </source>
</evidence>
<evidence type="ECO:0000256" key="4">
    <source>
        <dbReference type="ARBA" id="ARBA00020106"/>
    </source>
</evidence>
<evidence type="ECO:0000313" key="13">
    <source>
        <dbReference type="EMBL" id="KTA96393.1"/>
    </source>
</evidence>
<evidence type="ECO:0000256" key="8">
    <source>
        <dbReference type="ARBA" id="ARBA00022824"/>
    </source>
</evidence>
<gene>
    <name evidence="13" type="ORF">AO440_003277</name>
</gene>
<reference evidence="13 14" key="1">
    <citation type="submission" date="2015-10" db="EMBL/GenBank/DDBJ databases">
        <title>Draft genomes sequences of Candida glabrata isolates 1A, 1B, 2A, 2B, 3A and 3B.</title>
        <authorList>
            <person name="Haavelsrud O.E."/>
            <person name="Gaustad P."/>
        </authorList>
    </citation>
    <scope>NUCLEOTIDE SEQUENCE [LARGE SCALE GENOMIC DNA]</scope>
    <source>
        <strain evidence="13">910700640</strain>
    </source>
</reference>
<dbReference type="EMBL" id="LLZZ01000172">
    <property type="protein sequence ID" value="KTA96393.1"/>
    <property type="molecule type" value="Genomic_DNA"/>
</dbReference>
<evidence type="ECO:0000256" key="7">
    <source>
        <dbReference type="ARBA" id="ARBA00022729"/>
    </source>
</evidence>
<keyword evidence="5" id="KW-0813">Transport</keyword>
<comment type="subcellular location">
    <subcellularLocation>
        <location evidence="2">Endoplasmic reticulum membrane</location>
        <topology evidence="2">Single-pass type I membrane protein</topology>
    </subcellularLocation>
</comment>
<keyword evidence="7" id="KW-0732">Signal</keyword>
<protein>
    <recommendedName>
        <fullName evidence="4">Protein SOP4</fullName>
    </recommendedName>
</protein>
<dbReference type="SMR" id="A0A0W0DCJ0"/>
<keyword evidence="6" id="KW-0812">Transmembrane</keyword>
<dbReference type="VEuPathDB" id="FungiDB:GW608_K00495"/>
<dbReference type="PhylomeDB" id="A0A0W0DCJ0"/>
<dbReference type="OrthoDB" id="27095at2759"/>
<dbReference type="InterPro" id="IPR031395">
    <property type="entry name" value="Sop4"/>
</dbReference>
<keyword evidence="8" id="KW-0256">Endoplasmic reticulum</keyword>
<dbReference type="VEuPathDB" id="FungiDB:B1J91_K00649g"/>
<dbReference type="Pfam" id="PF17081">
    <property type="entry name" value="SOP4"/>
    <property type="match status" value="1"/>
</dbReference>
<sequence length="244" mass="28466">MWKSVIYLFVLLLGVIRAEDVKDLRNNEVSIKGRLELSEIDISAYMIPRCSFRLYQIGNYSADKPFHQITRIKDKNGTFEFNHVPINHGVNESTYFVMTPSSRDFNLLPQRVLVEVTNIFNETTGKVEQQLKAFRNYFGREYFPSKDIHFPDKLEEMDALPYISIKMSKMLPFRDYLQQRNVGLLQSGPLAGILNSKWKIAAVITLLALMTFPYLVEKLDPETARAMKEEARKKQREKYVVKEE</sequence>
<proteinExistence type="inferred from homology"/>
<keyword evidence="10" id="KW-1133">Transmembrane helix</keyword>
<dbReference type="GO" id="GO:0006888">
    <property type="term" value="P:endoplasmic reticulum to Golgi vesicle-mediated transport"/>
    <property type="evidence" value="ECO:0007669"/>
    <property type="project" value="EnsemblFungi"/>
</dbReference>
<dbReference type="GO" id="GO:0015031">
    <property type="term" value="P:protein transport"/>
    <property type="evidence" value="ECO:0007669"/>
    <property type="project" value="UniProtKB-KW"/>
</dbReference>
<comment type="function">
    <text evidence="1">Involved in the export of PMA1, possibly through the monitoring or assisting of PMA1 folding and acquisition of competence to enter vesicles.</text>
</comment>
<keyword evidence="9" id="KW-0653">Protein transport</keyword>
<dbReference type="VEuPathDB" id="FungiDB:GWK60_K00495"/>
<evidence type="ECO:0000256" key="2">
    <source>
        <dbReference type="ARBA" id="ARBA00004115"/>
    </source>
</evidence>
<evidence type="ECO:0000256" key="10">
    <source>
        <dbReference type="ARBA" id="ARBA00022989"/>
    </source>
</evidence>
<dbReference type="GO" id="GO:0005789">
    <property type="term" value="C:endoplasmic reticulum membrane"/>
    <property type="evidence" value="ECO:0007669"/>
    <property type="project" value="UniProtKB-SubCell"/>
</dbReference>